<comment type="function">
    <text evidence="9">Part of the twin-arginine translocation (Tat) system that transports large folded proteins containing a characteristic twin-arginine motif in their signal peptide across membranes. Together with TatC, TatB is part of a receptor directly interacting with Tat signal peptides. TatB may form an oligomeric binding site that transiently accommodates folded Tat precursor proteins before their translocation.</text>
</comment>
<keyword evidence="3 9" id="KW-1003">Cell membrane</keyword>
<evidence type="ECO:0000256" key="6">
    <source>
        <dbReference type="ARBA" id="ARBA00022989"/>
    </source>
</evidence>
<dbReference type="EMBL" id="JACNEP010000008">
    <property type="protein sequence ID" value="MBC3766574.1"/>
    <property type="molecule type" value="Genomic_DNA"/>
</dbReference>
<dbReference type="PANTHER" id="PTHR33162:SF1">
    <property type="entry name" value="SEC-INDEPENDENT PROTEIN TRANSLOCASE PROTEIN TATA, CHLOROPLASTIC"/>
    <property type="match status" value="1"/>
</dbReference>
<evidence type="ECO:0000256" key="10">
    <source>
        <dbReference type="SAM" id="MobiDB-lite"/>
    </source>
</evidence>
<dbReference type="RefSeq" id="WP_186507102.1">
    <property type="nucleotide sequence ID" value="NZ_JACNEP010000008.1"/>
</dbReference>
<sequence length="108" mass="12270">MFDIGFWELLLVGIVALLVLGPERLPGAIRSTSRTLRSVKQMATGFKHEMSEQLRIHELHEDLKKAEKMNMQNLPADLERSVNELKESAKSVQYPYKKSEDGSSTKPD</sequence>
<comment type="subcellular location">
    <subcellularLocation>
        <location evidence="9">Cell membrane</location>
        <topology evidence="9">Single-pass membrane protein</topology>
    </subcellularLocation>
    <subcellularLocation>
        <location evidence="1">Membrane</location>
        <topology evidence="1">Single-pass membrane protein</topology>
    </subcellularLocation>
</comment>
<name>A0A8J6IUH6_9ALTE</name>
<comment type="similarity">
    <text evidence="9">Belongs to the TatB family.</text>
</comment>
<dbReference type="NCBIfam" id="TIGR01410">
    <property type="entry name" value="tatB"/>
    <property type="match status" value="1"/>
</dbReference>
<evidence type="ECO:0000256" key="5">
    <source>
        <dbReference type="ARBA" id="ARBA00022927"/>
    </source>
</evidence>
<keyword evidence="2 9" id="KW-0813">Transport</keyword>
<reference evidence="11" key="2">
    <citation type="submission" date="2020-08" db="EMBL/GenBank/DDBJ databases">
        <authorList>
            <person name="Lai Q."/>
        </authorList>
    </citation>
    <scope>NUCLEOTIDE SEQUENCE</scope>
    <source>
        <strain evidence="11">S27-2</strain>
    </source>
</reference>
<dbReference type="PANTHER" id="PTHR33162">
    <property type="entry name" value="SEC-INDEPENDENT PROTEIN TRANSLOCASE PROTEIN TATA, CHLOROPLASTIC"/>
    <property type="match status" value="1"/>
</dbReference>
<keyword evidence="5 9" id="KW-0653">Protein transport</keyword>
<dbReference type="Gene3D" id="1.20.5.3310">
    <property type="match status" value="1"/>
</dbReference>
<keyword evidence="6 9" id="KW-1133">Transmembrane helix</keyword>
<dbReference type="GO" id="GO:0008320">
    <property type="term" value="F:protein transmembrane transporter activity"/>
    <property type="evidence" value="ECO:0007669"/>
    <property type="project" value="UniProtKB-UniRule"/>
</dbReference>
<accession>A0A8J6IUH6</accession>
<evidence type="ECO:0000256" key="8">
    <source>
        <dbReference type="ARBA" id="ARBA00023136"/>
    </source>
</evidence>
<evidence type="ECO:0000256" key="2">
    <source>
        <dbReference type="ARBA" id="ARBA00022448"/>
    </source>
</evidence>
<protein>
    <recommendedName>
        <fullName evidence="9">Sec-independent protein translocase protein TatB</fullName>
    </recommendedName>
</protein>
<comment type="subunit">
    <text evidence="9">The Tat system comprises two distinct complexes: a TatABC complex, containing multiple copies of TatA, TatB and TatC subunits, and a separate TatA complex, containing only TatA subunits. Substrates initially bind to the TatABC complex, which probably triggers association of the separate TatA complex to form the active translocon.</text>
</comment>
<keyword evidence="7 9" id="KW-0811">Translocation</keyword>
<dbReference type="PRINTS" id="PR01506">
    <property type="entry name" value="TATBPROTEIN"/>
</dbReference>
<dbReference type="InterPro" id="IPR018448">
    <property type="entry name" value="TatB"/>
</dbReference>
<keyword evidence="4 9" id="KW-0812">Transmembrane</keyword>
<evidence type="ECO:0000256" key="9">
    <source>
        <dbReference type="HAMAP-Rule" id="MF_00237"/>
    </source>
</evidence>
<reference evidence="11" key="1">
    <citation type="journal article" date="2018" name="Int. J. Syst. Evol. Microbiol.">
        <title>Neptunicella marina gen. nov., sp. nov., isolated from surface seawater.</title>
        <authorList>
            <person name="Liu X."/>
            <person name="Lai Q."/>
            <person name="Du Y."/>
            <person name="Zhang X."/>
            <person name="Liu Z."/>
            <person name="Sun F."/>
            <person name="Shao Z."/>
        </authorList>
    </citation>
    <scope>NUCLEOTIDE SEQUENCE</scope>
    <source>
        <strain evidence="11">S27-2</strain>
    </source>
</reference>
<dbReference type="GO" id="GO:0043953">
    <property type="term" value="P:protein transport by the Tat complex"/>
    <property type="evidence" value="ECO:0007669"/>
    <property type="project" value="UniProtKB-UniRule"/>
</dbReference>
<keyword evidence="12" id="KW-1185">Reference proteome</keyword>
<evidence type="ECO:0000313" key="11">
    <source>
        <dbReference type="EMBL" id="MBC3766574.1"/>
    </source>
</evidence>
<gene>
    <name evidence="9 11" type="primary">tatB</name>
    <name evidence="11" type="ORF">H8B19_11860</name>
</gene>
<dbReference type="AlphaFoldDB" id="A0A8J6IUH6"/>
<evidence type="ECO:0000256" key="4">
    <source>
        <dbReference type="ARBA" id="ARBA00022692"/>
    </source>
</evidence>
<feature type="compositionally biased region" description="Basic and acidic residues" evidence="10">
    <location>
        <begin position="97"/>
        <end position="108"/>
    </location>
</feature>
<dbReference type="InterPro" id="IPR003369">
    <property type="entry name" value="TatA/B/E"/>
</dbReference>
<evidence type="ECO:0000313" key="12">
    <source>
        <dbReference type="Proteomes" id="UP000601768"/>
    </source>
</evidence>
<evidence type="ECO:0000256" key="3">
    <source>
        <dbReference type="ARBA" id="ARBA00022475"/>
    </source>
</evidence>
<proteinExistence type="inferred from homology"/>
<feature type="region of interest" description="Disordered" evidence="10">
    <location>
        <begin position="87"/>
        <end position="108"/>
    </location>
</feature>
<comment type="caution">
    <text evidence="11">The sequence shown here is derived from an EMBL/GenBank/DDBJ whole genome shotgun (WGS) entry which is preliminary data.</text>
</comment>
<dbReference type="HAMAP" id="MF_00237">
    <property type="entry name" value="TatB"/>
    <property type="match status" value="1"/>
</dbReference>
<evidence type="ECO:0000256" key="1">
    <source>
        <dbReference type="ARBA" id="ARBA00004167"/>
    </source>
</evidence>
<dbReference type="Proteomes" id="UP000601768">
    <property type="component" value="Unassembled WGS sequence"/>
</dbReference>
<keyword evidence="8 9" id="KW-0472">Membrane</keyword>
<evidence type="ECO:0000256" key="7">
    <source>
        <dbReference type="ARBA" id="ARBA00023010"/>
    </source>
</evidence>
<dbReference type="GO" id="GO:0033281">
    <property type="term" value="C:TAT protein transport complex"/>
    <property type="evidence" value="ECO:0007669"/>
    <property type="project" value="UniProtKB-UniRule"/>
</dbReference>
<organism evidence="11 12">
    <name type="scientific">Neptunicella marina</name>
    <dbReference type="NCBI Taxonomy" id="2125989"/>
    <lineage>
        <taxon>Bacteria</taxon>
        <taxon>Pseudomonadati</taxon>
        <taxon>Pseudomonadota</taxon>
        <taxon>Gammaproteobacteria</taxon>
        <taxon>Alteromonadales</taxon>
        <taxon>Alteromonadaceae</taxon>
        <taxon>Neptunicella</taxon>
    </lineage>
</organism>
<dbReference type="Pfam" id="PF02416">
    <property type="entry name" value="TatA_B_E"/>
    <property type="match status" value="1"/>
</dbReference>